<organism evidence="2 3">
    <name type="scientific">Neurospora hispaniola</name>
    <dbReference type="NCBI Taxonomy" id="588809"/>
    <lineage>
        <taxon>Eukaryota</taxon>
        <taxon>Fungi</taxon>
        <taxon>Dikarya</taxon>
        <taxon>Ascomycota</taxon>
        <taxon>Pezizomycotina</taxon>
        <taxon>Sordariomycetes</taxon>
        <taxon>Sordariomycetidae</taxon>
        <taxon>Sordariales</taxon>
        <taxon>Sordariaceae</taxon>
        <taxon>Neurospora</taxon>
    </lineage>
</organism>
<protein>
    <submittedName>
        <fullName evidence="2">Uncharacterized protein</fullName>
    </submittedName>
</protein>
<comment type="caution">
    <text evidence="2">The sequence shown here is derived from an EMBL/GenBank/DDBJ whole genome shotgun (WGS) entry which is preliminary data.</text>
</comment>
<evidence type="ECO:0000313" key="2">
    <source>
        <dbReference type="EMBL" id="KAK3496892.1"/>
    </source>
</evidence>
<dbReference type="GeneID" id="87874389"/>
<dbReference type="AlphaFoldDB" id="A0AAJ0IBV3"/>
<feature type="region of interest" description="Disordered" evidence="1">
    <location>
        <begin position="41"/>
        <end position="141"/>
    </location>
</feature>
<accession>A0AAJ0IBV3</accession>
<feature type="compositionally biased region" description="Low complexity" evidence="1">
    <location>
        <begin position="90"/>
        <end position="103"/>
    </location>
</feature>
<evidence type="ECO:0000256" key="1">
    <source>
        <dbReference type="SAM" id="MobiDB-lite"/>
    </source>
</evidence>
<feature type="region of interest" description="Disordered" evidence="1">
    <location>
        <begin position="179"/>
        <end position="205"/>
    </location>
</feature>
<sequence>MSPFPSPQNLTNKSPLSASRAWHCCWDPLMLDHYSLTLSPQQESQAALAVVNANKSASQPAPELSHHLKPSTEQPPIHPNQHQLHHQRVASATSLLSRTASPARYDKYGRPLTTPPMTRTHSNHGSIPGTPRRESEPEDDVDRAHSLMALYEIRTKLKQQDTTSIDKLRDKITALQSRYQTEKKDGADAKLSRFIYPKAQSPPPS</sequence>
<proteinExistence type="predicted"/>
<dbReference type="EMBL" id="JAULSX010000002">
    <property type="protein sequence ID" value="KAK3496892.1"/>
    <property type="molecule type" value="Genomic_DNA"/>
</dbReference>
<feature type="compositionally biased region" description="Polar residues" evidence="1">
    <location>
        <begin position="115"/>
        <end position="125"/>
    </location>
</feature>
<feature type="compositionally biased region" description="Basic and acidic residues" evidence="1">
    <location>
        <begin position="180"/>
        <end position="191"/>
    </location>
</feature>
<dbReference type="RefSeq" id="XP_062695156.1">
    <property type="nucleotide sequence ID" value="XM_062836767.1"/>
</dbReference>
<name>A0AAJ0IBV3_9PEZI</name>
<evidence type="ECO:0000313" key="3">
    <source>
        <dbReference type="Proteomes" id="UP001285908"/>
    </source>
</evidence>
<dbReference type="Proteomes" id="UP001285908">
    <property type="component" value="Unassembled WGS sequence"/>
</dbReference>
<reference evidence="2 3" key="1">
    <citation type="journal article" date="2023" name="Mol. Phylogenet. Evol.">
        <title>Genome-scale phylogeny and comparative genomics of the fungal order Sordariales.</title>
        <authorList>
            <person name="Hensen N."/>
            <person name="Bonometti L."/>
            <person name="Westerberg I."/>
            <person name="Brannstrom I.O."/>
            <person name="Guillou S."/>
            <person name="Cros-Aarteil S."/>
            <person name="Calhoun S."/>
            <person name="Haridas S."/>
            <person name="Kuo A."/>
            <person name="Mondo S."/>
            <person name="Pangilinan J."/>
            <person name="Riley R."/>
            <person name="LaButti K."/>
            <person name="Andreopoulos B."/>
            <person name="Lipzen A."/>
            <person name="Chen C."/>
            <person name="Yan M."/>
            <person name="Daum C."/>
            <person name="Ng V."/>
            <person name="Clum A."/>
            <person name="Steindorff A."/>
            <person name="Ohm R.A."/>
            <person name="Martin F."/>
            <person name="Silar P."/>
            <person name="Natvig D.O."/>
            <person name="Lalanne C."/>
            <person name="Gautier V."/>
            <person name="Ament-Velasquez S.L."/>
            <person name="Kruys A."/>
            <person name="Hutchinson M.I."/>
            <person name="Powell A.J."/>
            <person name="Barry K."/>
            <person name="Miller A.N."/>
            <person name="Grigoriev I.V."/>
            <person name="Debuchy R."/>
            <person name="Gladieux P."/>
            <person name="Hiltunen Thoren M."/>
            <person name="Johannesson H."/>
        </authorList>
    </citation>
    <scope>NUCLEOTIDE SEQUENCE [LARGE SCALE GENOMIC DNA]</scope>
    <source>
        <strain evidence="2 3">FGSC 10403</strain>
    </source>
</reference>
<gene>
    <name evidence="2" type="ORF">B0T23DRAFT_372959</name>
</gene>
<keyword evidence="3" id="KW-1185">Reference proteome</keyword>